<dbReference type="InterPro" id="IPR051369">
    <property type="entry name" value="GST_Theta"/>
</dbReference>
<dbReference type="SFLD" id="SFLDG00358">
    <property type="entry name" value="Main_(cytGST)"/>
    <property type="match status" value="1"/>
</dbReference>
<feature type="domain" description="GST N-terminal" evidence="3">
    <location>
        <begin position="3"/>
        <end position="81"/>
    </location>
</feature>
<gene>
    <name evidence="5" type="ORF">SAMN04488071_2019</name>
</gene>
<comment type="subcellular location">
    <subcellularLocation>
        <location evidence="1">Cytoplasm</location>
    </subcellularLocation>
</comment>
<dbReference type="EMBL" id="FNAK01000004">
    <property type="protein sequence ID" value="SDE07816.1"/>
    <property type="molecule type" value="Genomic_DNA"/>
</dbReference>
<dbReference type="PANTHER" id="PTHR43917:SF8">
    <property type="entry name" value="GH16740P-RELATED"/>
    <property type="match status" value="1"/>
</dbReference>
<dbReference type="SUPFAM" id="SSF52833">
    <property type="entry name" value="Thioredoxin-like"/>
    <property type="match status" value="1"/>
</dbReference>
<name>A0A1G7A1P9_9PROT</name>
<dbReference type="CDD" id="cd00570">
    <property type="entry name" value="GST_N_family"/>
    <property type="match status" value="1"/>
</dbReference>
<evidence type="ECO:0000259" key="4">
    <source>
        <dbReference type="PROSITE" id="PS50405"/>
    </source>
</evidence>
<accession>A0A1G7A1P9</accession>
<keyword evidence="6" id="KW-1185">Reference proteome</keyword>
<evidence type="ECO:0000313" key="5">
    <source>
        <dbReference type="EMBL" id="SDE07816.1"/>
    </source>
</evidence>
<evidence type="ECO:0000313" key="6">
    <source>
        <dbReference type="Proteomes" id="UP000183685"/>
    </source>
</evidence>
<evidence type="ECO:0000256" key="2">
    <source>
        <dbReference type="ARBA" id="ARBA00022490"/>
    </source>
</evidence>
<dbReference type="PANTHER" id="PTHR43917">
    <property type="match status" value="1"/>
</dbReference>
<dbReference type="InterPro" id="IPR040079">
    <property type="entry name" value="Glutathione_S-Trfase"/>
</dbReference>
<proteinExistence type="predicted"/>
<dbReference type="InterPro" id="IPR010987">
    <property type="entry name" value="Glutathione-S-Trfase_C-like"/>
</dbReference>
<dbReference type="InterPro" id="IPR036282">
    <property type="entry name" value="Glutathione-S-Trfase_C_sf"/>
</dbReference>
<dbReference type="PROSITE" id="PS50405">
    <property type="entry name" value="GST_CTER"/>
    <property type="match status" value="1"/>
</dbReference>
<reference evidence="5 6" key="1">
    <citation type="submission" date="2016-10" db="EMBL/GenBank/DDBJ databases">
        <authorList>
            <person name="de Groot N.N."/>
        </authorList>
    </citation>
    <scope>NUCLEOTIDE SEQUENCE [LARGE SCALE GENOMIC DNA]</scope>
    <source>
        <strain evidence="5 6">CGMCC 1.9109</strain>
    </source>
</reference>
<dbReference type="InterPro" id="IPR036249">
    <property type="entry name" value="Thioredoxin-like_sf"/>
</dbReference>
<dbReference type="GO" id="GO:0005737">
    <property type="term" value="C:cytoplasm"/>
    <property type="evidence" value="ECO:0007669"/>
    <property type="project" value="UniProtKB-SubCell"/>
</dbReference>
<dbReference type="Proteomes" id="UP000183685">
    <property type="component" value="Unassembled WGS sequence"/>
</dbReference>
<organism evidence="5 6">
    <name type="scientific">Kordiimonas lacus</name>
    <dbReference type="NCBI Taxonomy" id="637679"/>
    <lineage>
        <taxon>Bacteria</taxon>
        <taxon>Pseudomonadati</taxon>
        <taxon>Pseudomonadota</taxon>
        <taxon>Alphaproteobacteria</taxon>
        <taxon>Kordiimonadales</taxon>
        <taxon>Kordiimonadaceae</taxon>
        <taxon>Kordiimonas</taxon>
    </lineage>
</organism>
<dbReference type="AlphaFoldDB" id="A0A1G7A1P9"/>
<dbReference type="Pfam" id="PF13417">
    <property type="entry name" value="GST_N_3"/>
    <property type="match status" value="1"/>
</dbReference>
<evidence type="ECO:0000256" key="1">
    <source>
        <dbReference type="ARBA" id="ARBA00004496"/>
    </source>
</evidence>
<keyword evidence="2" id="KW-0963">Cytoplasm</keyword>
<feature type="domain" description="GST C-terminal" evidence="4">
    <location>
        <begin position="87"/>
        <end position="219"/>
    </location>
</feature>
<evidence type="ECO:0000259" key="3">
    <source>
        <dbReference type="PROSITE" id="PS50404"/>
    </source>
</evidence>
<dbReference type="InterPro" id="IPR004045">
    <property type="entry name" value="Glutathione_S-Trfase_N"/>
</dbReference>
<dbReference type="PROSITE" id="PS50404">
    <property type="entry name" value="GST_NTER"/>
    <property type="match status" value="1"/>
</dbReference>
<dbReference type="RefSeq" id="WP_068304130.1">
    <property type="nucleotide sequence ID" value="NZ_FNAK01000004.1"/>
</dbReference>
<dbReference type="STRING" id="637679.GCA_001550055_01838"/>
<dbReference type="Gene3D" id="3.40.30.10">
    <property type="entry name" value="Glutaredoxin"/>
    <property type="match status" value="1"/>
</dbReference>
<dbReference type="GO" id="GO:0016740">
    <property type="term" value="F:transferase activity"/>
    <property type="evidence" value="ECO:0007669"/>
    <property type="project" value="UniProtKB-KW"/>
</dbReference>
<dbReference type="Gene3D" id="1.20.1050.10">
    <property type="match status" value="1"/>
</dbReference>
<protein>
    <submittedName>
        <fullName evidence="5">Glutathione S-transferase</fullName>
    </submittedName>
</protein>
<dbReference type="SFLD" id="SFLDS00019">
    <property type="entry name" value="Glutathione_Transferase_(cytos"/>
    <property type="match status" value="1"/>
</dbReference>
<sequence length="233" mass="26330">MTDKLTIIGAPISPYVRKVLAILIMKDLPFRCIPQVPFLADDNFTRISPLRRIPVLKHGDFTLPDSTAIIQYLEEAFPDTPAAYPGDAKARARARWFEEYADDHFGRNVIFNLFFQRVVRPRVLKQEPDQALIDQTLESTLPNALDYLEGEVPADGFLAGDISVGDITIAAMMKNAFWAGWEMDEDRWPGFAAWLKRTSDHPALMKVNTLADEMMAVPPTEHEAIMERFHAAA</sequence>
<dbReference type="SUPFAM" id="SSF47616">
    <property type="entry name" value="GST C-terminal domain-like"/>
    <property type="match status" value="1"/>
</dbReference>
<dbReference type="OrthoDB" id="9782992at2"/>
<keyword evidence="5" id="KW-0808">Transferase</keyword>